<protein>
    <submittedName>
        <fullName evidence="1">Uncharacterized protein</fullName>
    </submittedName>
</protein>
<keyword evidence="2" id="KW-1185">Reference proteome</keyword>
<proteinExistence type="predicted"/>
<dbReference type="CDD" id="cd02440">
    <property type="entry name" value="AdoMet_MTases"/>
    <property type="match status" value="1"/>
</dbReference>
<sequence>MPSDTDVLRISDLKAVTIMESRTTIERGTTGLRTWLASFTLARYLLSNPNLVNQRRVLELGSGTGFLGSVVASLQLNSPHALSDDTRIWMTDVDENVLTRCRDNFQLPCNASAKHQNTAFRKLDWSHSLNTATCASLQGTLRNEIRADVILGADLVFDPSLIPALVGTLRLGLHNADVFALISLTVRQEATVTAFLDAASSALNVVEVETSCDQGADLFTSATGGTDVNLAVRIFRIMSK</sequence>
<evidence type="ECO:0000313" key="1">
    <source>
        <dbReference type="EMBL" id="KAL0951760.1"/>
    </source>
</evidence>
<dbReference type="Gene3D" id="3.40.50.150">
    <property type="entry name" value="Vaccinia Virus protein VP39"/>
    <property type="match status" value="1"/>
</dbReference>
<dbReference type="EMBL" id="JASNQZ010000011">
    <property type="protein sequence ID" value="KAL0951760.1"/>
    <property type="molecule type" value="Genomic_DNA"/>
</dbReference>
<dbReference type="InterPro" id="IPR019410">
    <property type="entry name" value="Methyltransf_16"/>
</dbReference>
<organism evidence="1 2">
    <name type="scientific">Hohenbuehelia grisea</name>
    <dbReference type="NCBI Taxonomy" id="104357"/>
    <lineage>
        <taxon>Eukaryota</taxon>
        <taxon>Fungi</taxon>
        <taxon>Dikarya</taxon>
        <taxon>Basidiomycota</taxon>
        <taxon>Agaricomycotina</taxon>
        <taxon>Agaricomycetes</taxon>
        <taxon>Agaricomycetidae</taxon>
        <taxon>Agaricales</taxon>
        <taxon>Pleurotineae</taxon>
        <taxon>Pleurotaceae</taxon>
        <taxon>Hohenbuehelia</taxon>
    </lineage>
</organism>
<name>A0ABR3J9E2_9AGAR</name>
<dbReference type="Proteomes" id="UP001556367">
    <property type="component" value="Unassembled WGS sequence"/>
</dbReference>
<dbReference type="SUPFAM" id="SSF53335">
    <property type="entry name" value="S-adenosyl-L-methionine-dependent methyltransferases"/>
    <property type="match status" value="1"/>
</dbReference>
<dbReference type="InterPro" id="IPR029063">
    <property type="entry name" value="SAM-dependent_MTases_sf"/>
</dbReference>
<reference evidence="2" key="1">
    <citation type="submission" date="2024-06" db="EMBL/GenBank/DDBJ databases">
        <title>Multi-omics analyses provide insights into the biosynthesis of the anticancer antibiotic pleurotin in Hohenbuehelia grisea.</title>
        <authorList>
            <person name="Weaver J.A."/>
            <person name="Alberti F."/>
        </authorList>
    </citation>
    <scope>NUCLEOTIDE SEQUENCE [LARGE SCALE GENOMIC DNA]</scope>
    <source>
        <strain evidence="2">T-177</strain>
    </source>
</reference>
<dbReference type="PANTHER" id="PTHR14614:SF130">
    <property type="entry name" value="PROTEIN-LYSINE N-METHYLTRANSFERASE EEF2KMT"/>
    <property type="match status" value="1"/>
</dbReference>
<gene>
    <name evidence="1" type="ORF">HGRIS_008432</name>
</gene>
<evidence type="ECO:0000313" key="2">
    <source>
        <dbReference type="Proteomes" id="UP001556367"/>
    </source>
</evidence>
<comment type="caution">
    <text evidence="1">The sequence shown here is derived from an EMBL/GenBank/DDBJ whole genome shotgun (WGS) entry which is preliminary data.</text>
</comment>
<accession>A0ABR3J9E2</accession>
<dbReference type="PANTHER" id="PTHR14614">
    <property type="entry name" value="HEPATOCELLULAR CARCINOMA-ASSOCIATED ANTIGEN"/>
    <property type="match status" value="1"/>
</dbReference>
<dbReference type="Pfam" id="PF10294">
    <property type="entry name" value="Methyltransf_16"/>
    <property type="match status" value="1"/>
</dbReference>